<dbReference type="FunFam" id="2.40.30.130:FF:000001">
    <property type="entry name" value="Alanine--tRNA ligase"/>
    <property type="match status" value="1"/>
</dbReference>
<keyword evidence="7 12" id="KW-0862">Zinc</keyword>
<organism evidence="16 17">
    <name type="scientific">Hydrogenothermus marinus</name>
    <dbReference type="NCBI Taxonomy" id="133270"/>
    <lineage>
        <taxon>Bacteria</taxon>
        <taxon>Pseudomonadati</taxon>
        <taxon>Aquificota</taxon>
        <taxon>Aquificia</taxon>
        <taxon>Aquificales</taxon>
        <taxon>Hydrogenothermaceae</taxon>
        <taxon>Hydrogenothermus</taxon>
    </lineage>
</organism>
<keyword evidence="12" id="KW-0963">Cytoplasm</keyword>
<dbReference type="InterPro" id="IPR018163">
    <property type="entry name" value="Thr/Ala-tRNA-synth_IIc_edit"/>
</dbReference>
<protein>
    <recommendedName>
        <fullName evidence="12">Alanine--tRNA ligase</fullName>
        <ecNumber evidence="12">6.1.1.7</ecNumber>
    </recommendedName>
    <alternativeName>
        <fullName evidence="12">Alanyl-tRNA synthetase</fullName>
        <shortName evidence="12">AlaRS</shortName>
    </alternativeName>
</protein>
<feature type="binding site" evidence="12">
    <location>
        <position position="575"/>
    </location>
    <ligand>
        <name>Zn(2+)</name>
        <dbReference type="ChEBI" id="CHEBI:29105"/>
    </ligand>
</feature>
<dbReference type="PROSITE" id="PS50862">
    <property type="entry name" value="AA_TRNA_LIGASE_II"/>
    <property type="match status" value="1"/>
</dbReference>
<keyword evidence="4 12" id="KW-0436">Ligase</keyword>
<evidence type="ECO:0000313" key="16">
    <source>
        <dbReference type="EMBL" id="RMA95995.1"/>
    </source>
</evidence>
<dbReference type="InterPro" id="IPR002318">
    <property type="entry name" value="Ala-tRNA-lgiase_IIc"/>
</dbReference>
<comment type="function">
    <text evidence="12">Catalyzes the attachment of alanine to tRNA(Ala) in a two-step reaction: alanine is first activated by ATP to form Ala-AMP and then transferred to the acceptor end of tRNA(Ala). Also edits incorrectly charged Ser-tRNA(Ala) and Gly-tRNA(Ala) via its editing domain.</text>
</comment>
<dbReference type="GO" id="GO:0005829">
    <property type="term" value="C:cytosol"/>
    <property type="evidence" value="ECO:0007669"/>
    <property type="project" value="TreeGrafter"/>
</dbReference>
<evidence type="ECO:0000256" key="11">
    <source>
        <dbReference type="ARBA" id="ARBA00023146"/>
    </source>
</evidence>
<dbReference type="EMBL" id="REFO01000012">
    <property type="protein sequence ID" value="RMA95995.1"/>
    <property type="molecule type" value="Genomic_DNA"/>
</dbReference>
<evidence type="ECO:0000256" key="7">
    <source>
        <dbReference type="ARBA" id="ARBA00022833"/>
    </source>
</evidence>
<comment type="cofactor">
    <cofactor evidence="12">
        <name>Zn(2+)</name>
        <dbReference type="ChEBI" id="CHEBI:29105"/>
    </cofactor>
    <text evidence="12">Binds 1 zinc ion per subunit.</text>
</comment>
<dbReference type="AlphaFoldDB" id="A0A3M0BNL1"/>
<keyword evidence="6 12" id="KW-0547">Nucleotide-binding</keyword>
<dbReference type="EC" id="6.1.1.7" evidence="12"/>
<keyword evidence="11 12" id="KW-0030">Aminoacyl-tRNA synthetase</keyword>
<dbReference type="CDD" id="cd00673">
    <property type="entry name" value="AlaRS_core"/>
    <property type="match status" value="1"/>
</dbReference>
<dbReference type="Pfam" id="PF01411">
    <property type="entry name" value="tRNA-synt_2c"/>
    <property type="match status" value="1"/>
</dbReference>
<dbReference type="InterPro" id="IPR018165">
    <property type="entry name" value="Ala-tRNA-synth_IIc_core"/>
</dbReference>
<keyword evidence="13" id="KW-0175">Coiled coil</keyword>
<evidence type="ECO:0000256" key="6">
    <source>
        <dbReference type="ARBA" id="ARBA00022741"/>
    </source>
</evidence>
<dbReference type="PRINTS" id="PR00980">
    <property type="entry name" value="TRNASYNTHALA"/>
</dbReference>
<dbReference type="HAMAP" id="MF_00036_B">
    <property type="entry name" value="Ala_tRNA_synth_B"/>
    <property type="match status" value="1"/>
</dbReference>
<evidence type="ECO:0000256" key="13">
    <source>
        <dbReference type="SAM" id="Coils"/>
    </source>
</evidence>
<keyword evidence="17" id="KW-1185">Reference proteome</keyword>
<dbReference type="InterPro" id="IPR045864">
    <property type="entry name" value="aa-tRNA-synth_II/BPL/LPL"/>
</dbReference>
<feature type="binding site" evidence="12">
    <location>
        <position position="672"/>
    </location>
    <ligand>
        <name>Zn(2+)</name>
        <dbReference type="ChEBI" id="CHEBI:29105"/>
    </ligand>
</feature>
<dbReference type="GO" id="GO:0005524">
    <property type="term" value="F:ATP binding"/>
    <property type="evidence" value="ECO:0007669"/>
    <property type="project" value="UniProtKB-UniRule"/>
</dbReference>
<dbReference type="SMART" id="SM00863">
    <property type="entry name" value="tRNA_SAD"/>
    <property type="match status" value="1"/>
</dbReference>
<dbReference type="PROSITE" id="PS50860">
    <property type="entry name" value="AA_TRNA_LIGASE_II_ALA"/>
    <property type="match status" value="1"/>
</dbReference>
<dbReference type="Gene3D" id="6.10.250.550">
    <property type="match status" value="1"/>
</dbReference>
<dbReference type="InterPro" id="IPR050058">
    <property type="entry name" value="Ala-tRNA_ligase"/>
</dbReference>
<dbReference type="InterPro" id="IPR018164">
    <property type="entry name" value="Ala-tRNA-synth_IIc_N"/>
</dbReference>
<evidence type="ECO:0000313" key="17">
    <source>
        <dbReference type="Proteomes" id="UP000280842"/>
    </source>
</evidence>
<evidence type="ECO:0000256" key="1">
    <source>
        <dbReference type="ARBA" id="ARBA00004496"/>
    </source>
</evidence>
<comment type="subcellular location">
    <subcellularLocation>
        <location evidence="1 12">Cytoplasm</location>
    </subcellularLocation>
</comment>
<feature type="domain" description="Alanyl-transfer RNA synthetases family profile" evidence="14">
    <location>
        <begin position="4"/>
        <end position="715"/>
    </location>
</feature>
<reference evidence="16 17" key="1">
    <citation type="submission" date="2018-10" db="EMBL/GenBank/DDBJ databases">
        <title>Genomic Encyclopedia of Archaeal and Bacterial Type Strains, Phase II (KMG-II): from individual species to whole genera.</title>
        <authorList>
            <person name="Goeker M."/>
        </authorList>
    </citation>
    <scope>NUCLEOTIDE SEQUENCE [LARGE SCALE GENOMIC DNA]</scope>
    <source>
        <strain evidence="16 17">VM1</strain>
    </source>
</reference>
<keyword evidence="10 12" id="KW-0648">Protein biosynthesis</keyword>
<dbReference type="FunFam" id="3.30.980.10:FF:000004">
    <property type="entry name" value="Alanine--tRNA ligase, cytoplasmic"/>
    <property type="match status" value="1"/>
</dbReference>
<dbReference type="Pfam" id="PF07973">
    <property type="entry name" value="tRNA_SAD"/>
    <property type="match status" value="1"/>
</dbReference>
<feature type="domain" description="Aminoacyl-transfer RNA synthetases class-II family profile" evidence="15">
    <location>
        <begin position="68"/>
        <end position="252"/>
    </location>
</feature>
<dbReference type="OrthoDB" id="9803884at2"/>
<keyword evidence="3 12" id="KW-0820">tRNA-binding</keyword>
<dbReference type="InterPro" id="IPR023033">
    <property type="entry name" value="Ala_tRNA_ligase_euk/bac"/>
</dbReference>
<evidence type="ECO:0000256" key="2">
    <source>
        <dbReference type="ARBA" id="ARBA00008226"/>
    </source>
</evidence>
<evidence type="ECO:0000256" key="3">
    <source>
        <dbReference type="ARBA" id="ARBA00022555"/>
    </source>
</evidence>
<evidence type="ECO:0000256" key="9">
    <source>
        <dbReference type="ARBA" id="ARBA00022884"/>
    </source>
</evidence>
<keyword evidence="8 12" id="KW-0067">ATP-binding</keyword>
<evidence type="ECO:0000256" key="8">
    <source>
        <dbReference type="ARBA" id="ARBA00022840"/>
    </source>
</evidence>
<dbReference type="RefSeq" id="WP_121923136.1">
    <property type="nucleotide sequence ID" value="NZ_REFO01000012.1"/>
</dbReference>
<dbReference type="FunFam" id="3.30.54.20:FF:000001">
    <property type="entry name" value="Alanine--tRNA ligase"/>
    <property type="match status" value="1"/>
</dbReference>
<dbReference type="Gene3D" id="3.30.930.10">
    <property type="entry name" value="Bira Bifunctional Protein, Domain 2"/>
    <property type="match status" value="1"/>
</dbReference>
<dbReference type="SUPFAM" id="SSF101353">
    <property type="entry name" value="Putative anticodon-binding domain of alanyl-tRNA synthetase (AlaRS)"/>
    <property type="match status" value="1"/>
</dbReference>
<keyword evidence="9 12" id="KW-0694">RNA-binding</keyword>
<accession>A0A3M0BNL1</accession>
<feature type="binding site" evidence="12">
    <location>
        <position position="571"/>
    </location>
    <ligand>
        <name>Zn(2+)</name>
        <dbReference type="ChEBI" id="CHEBI:29105"/>
    </ligand>
</feature>
<dbReference type="Gene3D" id="3.10.310.40">
    <property type="match status" value="1"/>
</dbReference>
<dbReference type="InterPro" id="IPR009000">
    <property type="entry name" value="Transl_B-barrel_sf"/>
</dbReference>
<evidence type="ECO:0000256" key="4">
    <source>
        <dbReference type="ARBA" id="ARBA00022598"/>
    </source>
</evidence>
<dbReference type="NCBIfam" id="TIGR00344">
    <property type="entry name" value="alaS"/>
    <property type="match status" value="1"/>
</dbReference>
<comment type="domain">
    <text evidence="12">Consists of three domains; the N-terminal catalytic domain, the editing domain and the C-terminal C-Ala domain. The editing domain removes incorrectly charged amino acids, while the C-Ala domain, along with tRNA(Ala), serves as a bridge to cooperatively bring together the editing and aminoacylation centers thus stimulating deacylation of misacylated tRNAs.</text>
</comment>
<evidence type="ECO:0000259" key="15">
    <source>
        <dbReference type="PROSITE" id="PS50862"/>
    </source>
</evidence>
<gene>
    <name evidence="12" type="primary">alaS</name>
    <name evidence="16" type="ORF">CLV39_1006</name>
</gene>
<dbReference type="SUPFAM" id="SSF55681">
    <property type="entry name" value="Class II aaRS and biotin synthetases"/>
    <property type="match status" value="1"/>
</dbReference>
<name>A0A3M0BNL1_9AQUI</name>
<evidence type="ECO:0000259" key="14">
    <source>
        <dbReference type="PROSITE" id="PS50860"/>
    </source>
</evidence>
<comment type="caution">
    <text evidence="16">The sequence shown here is derived from an EMBL/GenBank/DDBJ whole genome shotgun (WGS) entry which is preliminary data.</text>
</comment>
<dbReference type="FunFam" id="3.30.930.10:FF:000004">
    <property type="entry name" value="Alanine--tRNA ligase"/>
    <property type="match status" value="1"/>
</dbReference>
<dbReference type="InterPro" id="IPR006195">
    <property type="entry name" value="aa-tRNA-synth_II"/>
</dbReference>
<comment type="catalytic activity">
    <reaction evidence="12">
        <text>tRNA(Ala) + L-alanine + ATP = L-alanyl-tRNA(Ala) + AMP + diphosphate</text>
        <dbReference type="Rhea" id="RHEA:12540"/>
        <dbReference type="Rhea" id="RHEA-COMP:9657"/>
        <dbReference type="Rhea" id="RHEA-COMP:9923"/>
        <dbReference type="ChEBI" id="CHEBI:30616"/>
        <dbReference type="ChEBI" id="CHEBI:33019"/>
        <dbReference type="ChEBI" id="CHEBI:57972"/>
        <dbReference type="ChEBI" id="CHEBI:78442"/>
        <dbReference type="ChEBI" id="CHEBI:78497"/>
        <dbReference type="ChEBI" id="CHEBI:456215"/>
        <dbReference type="EC" id="6.1.1.7"/>
    </reaction>
</comment>
<dbReference type="SUPFAM" id="SSF55186">
    <property type="entry name" value="ThrRS/AlaRS common domain"/>
    <property type="match status" value="1"/>
</dbReference>
<dbReference type="InterPro" id="IPR003156">
    <property type="entry name" value="DHHA1_dom"/>
</dbReference>
<feature type="coiled-coil region" evidence="13">
    <location>
        <begin position="724"/>
        <end position="758"/>
    </location>
</feature>
<dbReference type="PANTHER" id="PTHR11777:SF9">
    <property type="entry name" value="ALANINE--TRNA LIGASE, CYTOPLASMIC"/>
    <property type="match status" value="1"/>
</dbReference>
<comment type="similarity">
    <text evidence="2 12">Belongs to the class-II aminoacyl-tRNA synthetase family.</text>
</comment>
<proteinExistence type="inferred from homology"/>
<feature type="binding site" evidence="12">
    <location>
        <position position="676"/>
    </location>
    <ligand>
        <name>Zn(2+)</name>
        <dbReference type="ChEBI" id="CHEBI:29105"/>
    </ligand>
</feature>
<dbReference type="InterPro" id="IPR012947">
    <property type="entry name" value="tRNA_SAD"/>
</dbReference>
<evidence type="ECO:0000256" key="10">
    <source>
        <dbReference type="ARBA" id="ARBA00022917"/>
    </source>
</evidence>
<dbReference type="GO" id="GO:0006419">
    <property type="term" value="P:alanyl-tRNA aminoacylation"/>
    <property type="evidence" value="ECO:0007669"/>
    <property type="project" value="UniProtKB-UniRule"/>
</dbReference>
<dbReference type="GO" id="GO:0008270">
    <property type="term" value="F:zinc ion binding"/>
    <property type="evidence" value="ECO:0007669"/>
    <property type="project" value="UniProtKB-UniRule"/>
</dbReference>
<dbReference type="Proteomes" id="UP000280842">
    <property type="component" value="Unassembled WGS sequence"/>
</dbReference>
<dbReference type="GO" id="GO:0002161">
    <property type="term" value="F:aminoacyl-tRNA deacylase activity"/>
    <property type="evidence" value="ECO:0007669"/>
    <property type="project" value="TreeGrafter"/>
</dbReference>
<dbReference type="GO" id="GO:0004813">
    <property type="term" value="F:alanine-tRNA ligase activity"/>
    <property type="evidence" value="ECO:0007669"/>
    <property type="project" value="UniProtKB-UniRule"/>
</dbReference>
<dbReference type="Gene3D" id="3.30.980.10">
    <property type="entry name" value="Threonyl-trna Synthetase, Chain A, domain 2"/>
    <property type="match status" value="1"/>
</dbReference>
<dbReference type="Gene3D" id="3.30.54.20">
    <property type="match status" value="1"/>
</dbReference>
<evidence type="ECO:0000256" key="5">
    <source>
        <dbReference type="ARBA" id="ARBA00022723"/>
    </source>
</evidence>
<dbReference type="FunFam" id="3.10.310.40:FF:000001">
    <property type="entry name" value="Alanine--tRNA ligase"/>
    <property type="match status" value="1"/>
</dbReference>
<dbReference type="SUPFAM" id="SSF50447">
    <property type="entry name" value="Translation proteins"/>
    <property type="match status" value="1"/>
</dbReference>
<dbReference type="Gene3D" id="2.40.30.130">
    <property type="match status" value="1"/>
</dbReference>
<dbReference type="PANTHER" id="PTHR11777">
    <property type="entry name" value="ALANYL-TRNA SYNTHETASE"/>
    <property type="match status" value="1"/>
</dbReference>
<dbReference type="InterPro" id="IPR018162">
    <property type="entry name" value="Ala-tRNA-ligase_IIc_anticod-bd"/>
</dbReference>
<dbReference type="Pfam" id="PF02272">
    <property type="entry name" value="DHHA1"/>
    <property type="match status" value="1"/>
</dbReference>
<dbReference type="GO" id="GO:0000049">
    <property type="term" value="F:tRNA binding"/>
    <property type="evidence" value="ECO:0007669"/>
    <property type="project" value="UniProtKB-KW"/>
</dbReference>
<sequence>MKSLTSNEIRNSFLEYFKSKDHQIVKSSSIIPETDPTLLFVNAGMVPFKNVFLGLEKRPYKRAASCQKVFRVSGKHNDLDNVGYTPRHHTFFEMLGNFSFGDYFKKEAIEFAWEYLTKVLEIPEERLQVSVFKEDEEAYKIWKEHIGLPEEKIHKLGVEDNFWSMGETGPCGPSSEIYYDKGEEYGNPKLGSDEDNRYLEIWNLVFMQYNRDETGRLTPLPNPNIDTGMGLERIASVLQGAKSNYETDLFMPIINWTENISGKKYNPENPKDINTISMRVIADHLRAITFLISDGVFPSNEGRGYVLRRILRRALRYGKELGLEKPFLYQGIDVVIDIMKETYPELIGNRNFIKNLVKSEEDRFIKTLRKGMDIFYEIIEKAKKEGRKHITGKEVFTLYDTYGFPVDLIEDIAKDNGFGVDIAEYYKYLEEQKERARKSWKSQAKEVKPIYIELKNLFGENQFVGYEHLETDDSKVLAILKEDKTTDILKEGEEGEIILDKTPFYAEKGGQVGDKGIIEAEGGLFEVYDTQTPVDGLIVHKGKVVYGNIKTNDVVLAKVDKKLRQNTMRHHTATHLLHAALRNILGDHVKQAGSLVSPDILRFDFTHFESLTDEEIEKIEKLVNEEIMKNQPVVCKEMPYDEALRTGAIAIFDEKYGDVVRVISAGISVELCGGTHVSRTGDIGYFKILSEYAVSSGTRRIEAVAGEKAVEKAYNEHSLIKQISQVLTANENEILNKIENLQKKLKETEKELEAIKKKSIVDKITDILTVKEKEDYKIAYGKLENLNPNELRDLADVARAKLGKSVIMLVSVNKEKRKINFIVAVSKDLTAKIKAGEIVKQIAPLIGGKGGGRPDMAQGGGTDISKLNEAFKKFEEIT</sequence>
<evidence type="ECO:0000256" key="12">
    <source>
        <dbReference type="HAMAP-Rule" id="MF_00036"/>
    </source>
</evidence>
<keyword evidence="5 12" id="KW-0479">Metal-binding</keyword>